<reference evidence="2" key="1">
    <citation type="submission" date="2017-06" db="EMBL/GenBank/DDBJ databases">
        <title>Novel phages from South African skin metaviromes.</title>
        <authorList>
            <person name="van Zyl L.J."/>
            <person name="Abrahams Y."/>
            <person name="Stander E.A."/>
            <person name="Kirby B.M."/>
            <person name="Clavaud C."/>
            <person name="Farcet C."/>
            <person name="Breton L."/>
            <person name="Trindade M.I."/>
        </authorList>
    </citation>
    <scope>NUCLEOTIDE SEQUENCE</scope>
</reference>
<dbReference type="EMBL" id="MF417902">
    <property type="protein sequence ID" value="ASN70177.1"/>
    <property type="molecule type" value="Genomic_DNA"/>
</dbReference>
<protein>
    <submittedName>
        <fullName evidence="2">Uncharacterized protein</fullName>
    </submittedName>
</protein>
<organism evidence="2">
    <name type="scientific">uncultured Caudovirales phage</name>
    <dbReference type="NCBI Taxonomy" id="2100421"/>
    <lineage>
        <taxon>Viruses</taxon>
        <taxon>Duplodnaviria</taxon>
        <taxon>Heunggongvirae</taxon>
        <taxon>Uroviricota</taxon>
        <taxon>Caudoviricetes</taxon>
        <taxon>Peduoviridae</taxon>
        <taxon>Maltschvirus</taxon>
        <taxon>Maltschvirus maltsch</taxon>
    </lineage>
</organism>
<name>A0A2H4JA33_9CAUD</name>
<gene>
    <name evidence="1" type="ORF">8AX9_4</name>
    <name evidence="2" type="ORF">8F8_50</name>
</gene>
<evidence type="ECO:0000313" key="2">
    <source>
        <dbReference type="EMBL" id="ASN70177.1"/>
    </source>
</evidence>
<dbReference type="EMBL" id="MF417850">
    <property type="protein sequence ID" value="ASN67521.1"/>
    <property type="molecule type" value="Genomic_DNA"/>
</dbReference>
<proteinExistence type="predicted"/>
<accession>A0A2H4JA33</accession>
<evidence type="ECO:0000313" key="1">
    <source>
        <dbReference type="EMBL" id="ASN67521.1"/>
    </source>
</evidence>
<sequence length="61" mass="7021">MNSYEVQTRLDFVIRAHVNTFVPVERGQTSSAAIEIVKEQLLESPRDVLNYDIDIDNLEVE</sequence>